<dbReference type="STRING" id="349161.Dred_2695"/>
<dbReference type="OrthoDB" id="9780944at2"/>
<keyword evidence="2" id="KW-1185">Reference proteome</keyword>
<proteinExistence type="predicted"/>
<reference evidence="1 2" key="1">
    <citation type="submission" date="2007-03" db="EMBL/GenBank/DDBJ databases">
        <title>Complete sequence of Desulfotomaculum reducens MI-1.</title>
        <authorList>
            <consortium name="US DOE Joint Genome Institute"/>
            <person name="Copeland A."/>
            <person name="Lucas S."/>
            <person name="Lapidus A."/>
            <person name="Barry K."/>
            <person name="Detter J.C."/>
            <person name="Glavina del Rio T."/>
            <person name="Hammon N."/>
            <person name="Israni S."/>
            <person name="Dalin E."/>
            <person name="Tice H."/>
            <person name="Pitluck S."/>
            <person name="Sims D."/>
            <person name="Brettin T."/>
            <person name="Bruce D."/>
            <person name="Han C."/>
            <person name="Tapia R."/>
            <person name="Schmutz J."/>
            <person name="Larimer F."/>
            <person name="Land M."/>
            <person name="Hauser L."/>
            <person name="Kyrpides N."/>
            <person name="Kim E."/>
            <person name="Tebo B.M."/>
            <person name="Richardson P."/>
        </authorList>
    </citation>
    <scope>NUCLEOTIDE SEQUENCE [LARGE SCALE GENOMIC DNA]</scope>
    <source>
        <strain evidence="1 2">MI-1</strain>
    </source>
</reference>
<name>A4J7Z8_DESRM</name>
<evidence type="ECO:0008006" key="3">
    <source>
        <dbReference type="Google" id="ProtNLM"/>
    </source>
</evidence>
<dbReference type="eggNOG" id="COG5322">
    <property type="taxonomic scope" value="Bacteria"/>
</dbReference>
<dbReference type="KEGG" id="drm:Dred_2695"/>
<evidence type="ECO:0000313" key="1">
    <source>
        <dbReference type="EMBL" id="ABO51201.1"/>
    </source>
</evidence>
<dbReference type="AlphaFoldDB" id="A4J7Z8"/>
<protein>
    <recommendedName>
        <fullName evidence="3">Quinate 5-dehydrogenase</fullName>
    </recommendedName>
</protein>
<accession>A4J7Z8</accession>
<dbReference type="Proteomes" id="UP000001556">
    <property type="component" value="Chromosome"/>
</dbReference>
<organism evidence="1 2">
    <name type="scientific">Desulforamulus reducens (strain ATCC BAA-1160 / DSM 100696 / MI-1)</name>
    <name type="common">Desulfotomaculum reducens</name>
    <dbReference type="NCBI Taxonomy" id="349161"/>
    <lineage>
        <taxon>Bacteria</taxon>
        <taxon>Bacillati</taxon>
        <taxon>Bacillota</taxon>
        <taxon>Clostridia</taxon>
        <taxon>Eubacteriales</taxon>
        <taxon>Peptococcaceae</taxon>
        <taxon>Desulforamulus</taxon>
    </lineage>
</organism>
<evidence type="ECO:0000313" key="2">
    <source>
        <dbReference type="Proteomes" id="UP000001556"/>
    </source>
</evidence>
<dbReference type="EMBL" id="CP000612">
    <property type="protein sequence ID" value="ABO51201.1"/>
    <property type="molecule type" value="Genomic_DNA"/>
</dbReference>
<dbReference type="HOGENOM" id="CLU_1007311_0_0_9"/>
<dbReference type="RefSeq" id="WP_011878998.1">
    <property type="nucleotide sequence ID" value="NC_009253.1"/>
</dbReference>
<sequence length="317" mass="35690">MKKVVSVSLGSSRRNHVARVEILGEEFEISRTGTDGNMDKAISILKELDGKVDAIGLGGIDVYLYAGNTRYVLQDGLRLLETVKKTPVVDGSGLKNTLERQAVEYMGAQGLVKQDTRVLMVSAMDRFGMAEAFAKIGCQLTLGDLMFSLGIRLPLYSLEKLHNIASKLMPVISRLPFRMLYPTGQSQEKQHRFNSKKYAKYYDEAEVVAGDYHFIRKYLPKKLKGQMILTNTTTREDVEELMDRGASALITTTPEFQGRTFGTNVMEAVFLVLLKKAWEDVSAEDYSQLLRELNWQPKVIRFKKESAGDMQQVEKIG</sequence>
<gene>
    <name evidence="1" type="ordered locus">Dred_2695</name>
</gene>